<evidence type="ECO:0000313" key="3">
    <source>
        <dbReference type="Proteomes" id="UP001370758"/>
    </source>
</evidence>
<dbReference type="EMBL" id="JAVHJL010000009">
    <property type="protein sequence ID" value="KAK6497568.1"/>
    <property type="molecule type" value="Genomic_DNA"/>
</dbReference>
<name>A0AAV9VXN5_9PEZI</name>
<feature type="region of interest" description="Disordered" evidence="1">
    <location>
        <begin position="1"/>
        <end position="20"/>
    </location>
</feature>
<protein>
    <submittedName>
        <fullName evidence="2">Uncharacterized protein</fullName>
    </submittedName>
</protein>
<gene>
    <name evidence="2" type="ORF">TWF481_011975</name>
</gene>
<dbReference type="AlphaFoldDB" id="A0AAV9VXN5"/>
<sequence length="121" mass="13460">MAGFITATSSSSSSFSSSASFSSSHLDRLNILTIFVFYPDQNQFHLDKNRFHLDILGSMDFEVSPSRKYSVSSPPFEVEFGSCVFDINVDIAEARDYKIIIGKKECHSWKGRYMAGTGPGI</sequence>
<dbReference type="Proteomes" id="UP001370758">
    <property type="component" value="Unassembled WGS sequence"/>
</dbReference>
<keyword evidence="3" id="KW-1185">Reference proteome</keyword>
<accession>A0AAV9VXN5</accession>
<organism evidence="2 3">
    <name type="scientific">Arthrobotrys musiformis</name>
    <dbReference type="NCBI Taxonomy" id="47236"/>
    <lineage>
        <taxon>Eukaryota</taxon>
        <taxon>Fungi</taxon>
        <taxon>Dikarya</taxon>
        <taxon>Ascomycota</taxon>
        <taxon>Pezizomycotina</taxon>
        <taxon>Orbiliomycetes</taxon>
        <taxon>Orbiliales</taxon>
        <taxon>Orbiliaceae</taxon>
        <taxon>Arthrobotrys</taxon>
    </lineage>
</organism>
<evidence type="ECO:0000256" key="1">
    <source>
        <dbReference type="SAM" id="MobiDB-lite"/>
    </source>
</evidence>
<reference evidence="2 3" key="1">
    <citation type="submission" date="2023-08" db="EMBL/GenBank/DDBJ databases">
        <authorList>
            <person name="Palmer J.M."/>
        </authorList>
    </citation>
    <scope>NUCLEOTIDE SEQUENCE [LARGE SCALE GENOMIC DNA]</scope>
    <source>
        <strain evidence="2 3">TWF481</strain>
    </source>
</reference>
<evidence type="ECO:0000313" key="2">
    <source>
        <dbReference type="EMBL" id="KAK6497568.1"/>
    </source>
</evidence>
<comment type="caution">
    <text evidence="2">The sequence shown here is derived from an EMBL/GenBank/DDBJ whole genome shotgun (WGS) entry which is preliminary data.</text>
</comment>
<proteinExistence type="predicted"/>